<protein>
    <submittedName>
        <fullName evidence="9">Manganese transport system membrane protein mntB</fullName>
    </submittedName>
</protein>
<keyword evidence="10" id="KW-1185">Reference proteome</keyword>
<accession>A0A381E3K2</accession>
<keyword evidence="5 8" id="KW-1133">Transmembrane helix</keyword>
<dbReference type="GO" id="GO:0010043">
    <property type="term" value="P:response to zinc ion"/>
    <property type="evidence" value="ECO:0007669"/>
    <property type="project" value="TreeGrafter"/>
</dbReference>
<dbReference type="EMBL" id="UFUW01000001">
    <property type="protein sequence ID" value="SUX20640.1"/>
    <property type="molecule type" value="Genomic_DNA"/>
</dbReference>
<feature type="transmembrane region" description="Helical" evidence="8">
    <location>
        <begin position="12"/>
        <end position="36"/>
    </location>
</feature>
<comment type="similarity">
    <text evidence="2 7">Belongs to the ABC-3 integral membrane protein family.</text>
</comment>
<dbReference type="GO" id="GO:0071281">
    <property type="term" value="P:cellular response to iron ion"/>
    <property type="evidence" value="ECO:0007669"/>
    <property type="project" value="UniProtKB-ARBA"/>
</dbReference>
<evidence type="ECO:0000256" key="5">
    <source>
        <dbReference type="ARBA" id="ARBA00022989"/>
    </source>
</evidence>
<dbReference type="SUPFAM" id="SSF81345">
    <property type="entry name" value="ABC transporter involved in vitamin B12 uptake, BtuC"/>
    <property type="match status" value="1"/>
</dbReference>
<keyword evidence="3" id="KW-0406">Ion transport</keyword>
<dbReference type="GO" id="GO:0006826">
    <property type="term" value="P:iron ion transport"/>
    <property type="evidence" value="ECO:0007669"/>
    <property type="project" value="UniProtKB-KW"/>
</dbReference>
<evidence type="ECO:0000256" key="6">
    <source>
        <dbReference type="ARBA" id="ARBA00023136"/>
    </source>
</evidence>
<keyword evidence="6 8" id="KW-0472">Membrane</keyword>
<organism evidence="9 10">
    <name type="scientific">Cardiobacterium valvarum</name>
    <dbReference type="NCBI Taxonomy" id="194702"/>
    <lineage>
        <taxon>Bacteria</taxon>
        <taxon>Pseudomonadati</taxon>
        <taxon>Pseudomonadota</taxon>
        <taxon>Gammaproteobacteria</taxon>
        <taxon>Cardiobacteriales</taxon>
        <taxon>Cardiobacteriaceae</taxon>
        <taxon>Cardiobacterium</taxon>
    </lineage>
</organism>
<dbReference type="PANTHER" id="PTHR30477:SF24">
    <property type="entry name" value="IRON TRANSPORT SYSTEM MEMBRANE PROTEIN HI_0359-RELATED"/>
    <property type="match status" value="1"/>
</dbReference>
<dbReference type="PANTHER" id="PTHR30477">
    <property type="entry name" value="ABC-TRANSPORTER METAL-BINDING PROTEIN"/>
    <property type="match status" value="1"/>
</dbReference>
<gene>
    <name evidence="9" type="primary">mntB_1</name>
    <name evidence="9" type="ORF">NCTC13294_00796</name>
</gene>
<dbReference type="Pfam" id="PF00950">
    <property type="entry name" value="ABC-3"/>
    <property type="match status" value="1"/>
</dbReference>
<dbReference type="OrthoDB" id="9804300at2"/>
<feature type="transmembrane region" description="Helical" evidence="8">
    <location>
        <begin position="48"/>
        <end position="81"/>
    </location>
</feature>
<evidence type="ECO:0000313" key="10">
    <source>
        <dbReference type="Proteomes" id="UP000254572"/>
    </source>
</evidence>
<keyword evidence="4 7" id="KW-0812">Transmembrane</keyword>
<reference evidence="9 10" key="1">
    <citation type="submission" date="2018-06" db="EMBL/GenBank/DDBJ databases">
        <authorList>
            <consortium name="Pathogen Informatics"/>
            <person name="Doyle S."/>
        </authorList>
    </citation>
    <scope>NUCLEOTIDE SEQUENCE [LARGE SCALE GENOMIC DNA]</scope>
    <source>
        <strain evidence="9 10">NCTC13294</strain>
    </source>
</reference>
<name>A0A381E3K2_9GAMM</name>
<dbReference type="AlphaFoldDB" id="A0A381E3K2"/>
<evidence type="ECO:0000313" key="9">
    <source>
        <dbReference type="EMBL" id="SUX20640.1"/>
    </source>
</evidence>
<sequence>MNILTDVLQYPFMQQALAIALLLGITCALLSCYIVLKGWALMGDAISHAILPGIVIAVITGLPLVLGAFAAGLTCTLATGWLERRSTLRSDTLLGIIFSTLFAAGILLFQYSGSDQHLTHILFGNLLGMLPEQRWQVIAICAPVLLILAVKWRDYMLFVFDEAQSRLAGLSVPFLHTSLLIMLTLTAIGAMQAVGVVLVVAMLIAPGVSAQLVTKRFHHTLAVAVVLAVAANIAGVLISFHWDSSTGASIVLCQAAGFFLMLGLRALQHMGKRAG</sequence>
<dbReference type="Gene3D" id="1.10.3470.10">
    <property type="entry name" value="ABC transporter involved in vitamin B12 uptake, BtuC"/>
    <property type="match status" value="1"/>
</dbReference>
<keyword evidence="3" id="KW-0410">Iron transport</keyword>
<dbReference type="InterPro" id="IPR001626">
    <property type="entry name" value="ABC_TroCD"/>
</dbReference>
<evidence type="ECO:0000256" key="2">
    <source>
        <dbReference type="ARBA" id="ARBA00008034"/>
    </source>
</evidence>
<keyword evidence="3" id="KW-0408">Iron</keyword>
<feature type="transmembrane region" description="Helical" evidence="8">
    <location>
        <begin position="93"/>
        <end position="113"/>
    </location>
</feature>
<feature type="transmembrane region" description="Helical" evidence="8">
    <location>
        <begin position="133"/>
        <end position="150"/>
    </location>
</feature>
<comment type="subcellular location">
    <subcellularLocation>
        <location evidence="7">Cell membrane</location>
        <topology evidence="7">Multi-pass membrane protein</topology>
    </subcellularLocation>
    <subcellularLocation>
        <location evidence="1">Membrane</location>
        <topology evidence="1">Multi-pass membrane protein</topology>
    </subcellularLocation>
</comment>
<feature type="transmembrane region" description="Helical" evidence="8">
    <location>
        <begin position="248"/>
        <end position="267"/>
    </location>
</feature>
<evidence type="ECO:0000256" key="8">
    <source>
        <dbReference type="SAM" id="Phobius"/>
    </source>
</evidence>
<dbReference type="CDD" id="cd06550">
    <property type="entry name" value="TM_ABC_iron-siderophores_like"/>
    <property type="match status" value="1"/>
</dbReference>
<evidence type="ECO:0000256" key="1">
    <source>
        <dbReference type="ARBA" id="ARBA00004141"/>
    </source>
</evidence>
<dbReference type="RefSeq" id="WP_115611035.1">
    <property type="nucleotide sequence ID" value="NZ_JBHLZC010000001.1"/>
</dbReference>
<proteinExistence type="inferred from homology"/>
<evidence type="ECO:0000256" key="3">
    <source>
        <dbReference type="ARBA" id="ARBA00022496"/>
    </source>
</evidence>
<feature type="transmembrane region" description="Helical" evidence="8">
    <location>
        <begin position="221"/>
        <end position="242"/>
    </location>
</feature>
<evidence type="ECO:0000256" key="7">
    <source>
        <dbReference type="RuleBase" id="RU003943"/>
    </source>
</evidence>
<dbReference type="GO" id="GO:0055085">
    <property type="term" value="P:transmembrane transport"/>
    <property type="evidence" value="ECO:0007669"/>
    <property type="project" value="InterPro"/>
</dbReference>
<feature type="transmembrane region" description="Helical" evidence="8">
    <location>
        <begin position="170"/>
        <end position="188"/>
    </location>
</feature>
<feature type="transmembrane region" description="Helical" evidence="8">
    <location>
        <begin position="194"/>
        <end position="214"/>
    </location>
</feature>
<dbReference type="GO" id="GO:0043190">
    <property type="term" value="C:ATP-binding cassette (ABC) transporter complex"/>
    <property type="evidence" value="ECO:0007669"/>
    <property type="project" value="InterPro"/>
</dbReference>
<dbReference type="FunFam" id="1.10.3470.10:FF:000003">
    <property type="entry name" value="Iron ABC transporter permease SitD"/>
    <property type="match status" value="1"/>
</dbReference>
<dbReference type="Proteomes" id="UP000254572">
    <property type="component" value="Unassembled WGS sequence"/>
</dbReference>
<keyword evidence="7" id="KW-0813">Transport</keyword>
<dbReference type="InterPro" id="IPR037294">
    <property type="entry name" value="ABC_BtuC-like"/>
</dbReference>
<evidence type="ECO:0000256" key="4">
    <source>
        <dbReference type="ARBA" id="ARBA00022692"/>
    </source>
</evidence>